<dbReference type="GO" id="GO:0004792">
    <property type="term" value="F:thiosulfate-cyanide sulfurtransferase activity"/>
    <property type="evidence" value="ECO:0007669"/>
    <property type="project" value="TreeGrafter"/>
</dbReference>
<dbReference type="SMART" id="SM00450">
    <property type="entry name" value="RHOD"/>
    <property type="match status" value="1"/>
</dbReference>
<protein>
    <submittedName>
        <fullName evidence="2">FeThRed_B, RHOD domain-containing protein</fullName>
    </submittedName>
    <submittedName>
        <fullName evidence="3">Sulfurtransferase</fullName>
    </submittedName>
</protein>
<dbReference type="PANTHER" id="PTHR44086">
    <property type="entry name" value="THIOSULFATE SULFURTRANSFERASE RDL2, MITOCHONDRIAL-RELATED"/>
    <property type="match status" value="1"/>
</dbReference>
<dbReference type="CDD" id="cd00158">
    <property type="entry name" value="RHOD"/>
    <property type="match status" value="1"/>
</dbReference>
<evidence type="ECO:0000313" key="2">
    <source>
        <dbReference type="EMBL" id="AXX93101.1"/>
    </source>
</evidence>
<name>A0A2G1DEK5_9BACT</name>
<evidence type="ECO:0000313" key="3">
    <source>
        <dbReference type="EMBL" id="PHO16932.1"/>
    </source>
</evidence>
<organism evidence="3 4">
    <name type="scientific">Malaciobacter molluscorum LMG 25693</name>
    <dbReference type="NCBI Taxonomy" id="870501"/>
    <lineage>
        <taxon>Bacteria</taxon>
        <taxon>Pseudomonadati</taxon>
        <taxon>Campylobacterota</taxon>
        <taxon>Epsilonproteobacteria</taxon>
        <taxon>Campylobacterales</taxon>
        <taxon>Arcobacteraceae</taxon>
        <taxon>Malaciobacter</taxon>
    </lineage>
</organism>
<dbReference type="Gene3D" id="3.90.460.10">
    <property type="entry name" value="Ferredoxin thioredoxin reductase catalytic beta subunit"/>
    <property type="match status" value="1"/>
</dbReference>
<dbReference type="InterPro" id="IPR036644">
    <property type="entry name" value="FTR_bsu_sf"/>
</dbReference>
<dbReference type="EMBL" id="NXFY01000028">
    <property type="protein sequence ID" value="PHO16932.1"/>
    <property type="molecule type" value="Genomic_DNA"/>
</dbReference>
<dbReference type="SUPFAM" id="SSF52821">
    <property type="entry name" value="Rhodanese/Cell cycle control phosphatase"/>
    <property type="match status" value="1"/>
</dbReference>
<dbReference type="PROSITE" id="PS50206">
    <property type="entry name" value="RHODANESE_3"/>
    <property type="match status" value="1"/>
</dbReference>
<dbReference type="Gene3D" id="3.40.250.10">
    <property type="entry name" value="Rhodanese-like domain"/>
    <property type="match status" value="1"/>
</dbReference>
<dbReference type="Proteomes" id="UP000262712">
    <property type="component" value="Chromosome"/>
</dbReference>
<dbReference type="KEGG" id="amol:AMOL_2148"/>
<dbReference type="SUPFAM" id="SSF57662">
    <property type="entry name" value="Ferredoxin thioredoxin reductase (FTR), catalytic beta chain"/>
    <property type="match status" value="1"/>
</dbReference>
<dbReference type="Proteomes" id="UP000221222">
    <property type="component" value="Unassembled WGS sequence"/>
</dbReference>
<keyword evidence="4" id="KW-1185">Reference proteome</keyword>
<reference evidence="3 4" key="1">
    <citation type="submission" date="2017-09" db="EMBL/GenBank/DDBJ databases">
        <title>Arcobacter canalis sp. nov., a new species isolated from a water canal contaminated with urban sewage.</title>
        <authorList>
            <person name="Perez-Cataluna A."/>
            <person name="Salas-Masso N."/>
            <person name="Figueras M.J."/>
        </authorList>
    </citation>
    <scope>NUCLEOTIDE SEQUENCE [LARGE SCALE GENOMIC DNA]</scope>
    <source>
        <strain evidence="3 4">F98-3</strain>
    </source>
</reference>
<evidence type="ECO:0000259" key="1">
    <source>
        <dbReference type="PROSITE" id="PS50206"/>
    </source>
</evidence>
<dbReference type="InterPro" id="IPR036873">
    <property type="entry name" value="Rhodanese-like_dom_sf"/>
</dbReference>
<dbReference type="InterPro" id="IPR004209">
    <property type="entry name" value="FTR_bsu"/>
</dbReference>
<proteinExistence type="predicted"/>
<dbReference type="Pfam" id="PF00581">
    <property type="entry name" value="Rhodanese"/>
    <property type="match status" value="1"/>
</dbReference>
<dbReference type="EMBL" id="CP032098">
    <property type="protein sequence ID" value="AXX93101.1"/>
    <property type="molecule type" value="Genomic_DNA"/>
</dbReference>
<evidence type="ECO:0000313" key="5">
    <source>
        <dbReference type="Proteomes" id="UP000262712"/>
    </source>
</evidence>
<dbReference type="GO" id="GO:0016730">
    <property type="term" value="F:oxidoreductase activity, acting on iron-sulfur proteins as donors"/>
    <property type="evidence" value="ECO:0007669"/>
    <property type="project" value="InterPro"/>
</dbReference>
<accession>A0A2G1DEK5</accession>
<dbReference type="AlphaFoldDB" id="A0A2G1DEK5"/>
<gene>
    <name evidence="2" type="ORF">AMOL_2148</name>
    <name evidence="3" type="ORF">CPU12_12860</name>
</gene>
<dbReference type="Pfam" id="PF02943">
    <property type="entry name" value="FeThRed_B"/>
    <property type="match status" value="1"/>
</dbReference>
<sequence>MIKKIDMNSEEFQTQFELTKKFTEDVIEKYNFVFNPNEEINESIQQGLTRNQMIYGTRFCPCFMVVGNTLEEQRNNSENRLCPCTPALEEEIPTKGSCHCGIYCTKEYAHKLKKEEELKEASHSQRGLSKEQCEELLSKPVIDSDELEALLEARELDYVDFNLVDNREWMEWVSQRIKGVDYLIPTTSFYQSLEQIEKQKDKHIIVYCLSGSRSAYCQKIMKDMGFKSVSNLQNGVMGYKGEMISGE</sequence>
<reference evidence="2 5" key="2">
    <citation type="submission" date="2018-08" db="EMBL/GenBank/DDBJ databases">
        <title>Complete genome of the Arcobacter molluscorum type strain LMG 25693.</title>
        <authorList>
            <person name="Miller W.G."/>
            <person name="Yee E."/>
            <person name="Bono J.L."/>
        </authorList>
    </citation>
    <scope>NUCLEOTIDE SEQUENCE [LARGE SCALE GENOMIC DNA]</scope>
    <source>
        <strain evidence="2 5">CECT 7696</strain>
    </source>
</reference>
<keyword evidence="3" id="KW-0808">Transferase</keyword>
<dbReference type="RefSeq" id="WP_099343525.1">
    <property type="nucleotide sequence ID" value="NZ_CP032098.1"/>
</dbReference>
<evidence type="ECO:0000313" key="4">
    <source>
        <dbReference type="Proteomes" id="UP000221222"/>
    </source>
</evidence>
<dbReference type="InterPro" id="IPR001763">
    <property type="entry name" value="Rhodanese-like_dom"/>
</dbReference>
<feature type="domain" description="Rhodanese" evidence="1">
    <location>
        <begin position="157"/>
        <end position="245"/>
    </location>
</feature>
<dbReference type="PANTHER" id="PTHR44086:SF10">
    <property type="entry name" value="THIOSULFATE SULFURTRANSFERASE_RHODANESE-LIKE DOMAIN-CONTAINING PROTEIN 3"/>
    <property type="match status" value="1"/>
</dbReference>